<organism evidence="7 8">
    <name type="scientific">Pyrinomonas methylaliphatogenes</name>
    <dbReference type="NCBI Taxonomy" id="454194"/>
    <lineage>
        <taxon>Bacteria</taxon>
        <taxon>Pseudomonadati</taxon>
        <taxon>Acidobacteriota</taxon>
        <taxon>Blastocatellia</taxon>
        <taxon>Blastocatellales</taxon>
        <taxon>Pyrinomonadaceae</taxon>
        <taxon>Pyrinomonas</taxon>
    </lineage>
</organism>
<dbReference type="PANTHER" id="PTHR34050:SF3">
    <property type="entry name" value="DNA REPAIR RAD52-LIKE PROTEIN 2, CHLOROPLASTIC"/>
    <property type="match status" value="1"/>
</dbReference>
<dbReference type="AlphaFoldDB" id="A0A0B6X279"/>
<protein>
    <recommendedName>
        <fullName evidence="6">SWIM-type domain-containing protein</fullName>
    </recommendedName>
</protein>
<dbReference type="RefSeq" id="WP_157770880.1">
    <property type="nucleotide sequence ID" value="NZ_CBXV010000008.1"/>
</dbReference>
<evidence type="ECO:0000313" key="7">
    <source>
        <dbReference type="EMBL" id="CDM66649.1"/>
    </source>
</evidence>
<keyword evidence="4" id="KW-0863">Zinc-finger</keyword>
<evidence type="ECO:0000256" key="4">
    <source>
        <dbReference type="PROSITE-ProRule" id="PRU00325"/>
    </source>
</evidence>
<dbReference type="GO" id="GO:0000724">
    <property type="term" value="P:double-strand break repair via homologous recombination"/>
    <property type="evidence" value="ECO:0007669"/>
    <property type="project" value="InterPro"/>
</dbReference>
<dbReference type="GO" id="GO:0008270">
    <property type="term" value="F:zinc ion binding"/>
    <property type="evidence" value="ECO:0007669"/>
    <property type="project" value="UniProtKB-KW"/>
</dbReference>
<dbReference type="Proteomes" id="UP000031518">
    <property type="component" value="Unassembled WGS sequence"/>
</dbReference>
<dbReference type="PANTHER" id="PTHR34050">
    <property type="entry name" value="DNA REPAIR RAD52-LIKE PROTEIN 2, CHLOROPLASTIC"/>
    <property type="match status" value="1"/>
</dbReference>
<name>A0A0B6X279_9BACT</name>
<comment type="similarity">
    <text evidence="1">Belongs to the RAD52 family.</text>
</comment>
<feature type="region of interest" description="Disordered" evidence="5">
    <location>
        <begin position="100"/>
        <end position="146"/>
    </location>
</feature>
<dbReference type="OrthoDB" id="9805874at2"/>
<dbReference type="EMBL" id="CBXV010000008">
    <property type="protein sequence ID" value="CDM66649.1"/>
    <property type="molecule type" value="Genomic_DNA"/>
</dbReference>
<keyword evidence="4" id="KW-0862">Zinc</keyword>
<gene>
    <name evidence="7" type="ORF">PYK22_02682</name>
</gene>
<dbReference type="InterPro" id="IPR042525">
    <property type="entry name" value="Rad52_Rad59_Rad22_sf"/>
</dbReference>
<proteinExistence type="inferred from homology"/>
<evidence type="ECO:0000256" key="3">
    <source>
        <dbReference type="ARBA" id="ARBA00023204"/>
    </source>
</evidence>
<dbReference type="STRING" id="454194.PYK22_02682"/>
<evidence type="ECO:0000256" key="5">
    <source>
        <dbReference type="SAM" id="MobiDB-lite"/>
    </source>
</evidence>
<sequence length="389" mass="43024">MAAGTANKADREAIMREKRARGLVAMGLVTRDGDRFRVQTPSLRGRRTSYEVWRDEGGKVRCSCLEYEERSAQDPSFRCEHILAVKHALLSQAEVKSVQNEGRDLGQAPDSNETASEERQARFERGRAGEPSSPAENEDEKETEMRKKREEIIVEKGVEEAQAEASASQDEQGATVVPLSFVQTLRALRQPIDPKLIKQREGWRDPEGNVHMVEYVEWHTVADILDRVAPTWSHAVRSITQIGDMVAVVAAITIDGVTREGVGTGTAENETGIKKAEHDALKRAAIKFGIARELYQRESEVIERVGAGPQPGDFPRDPFAKTIADLVTPKQIGMIRALAREAGIDADEECLAVLGCRVEELSKRAASSLIDHLKRLQMKPAAESVRRAG</sequence>
<evidence type="ECO:0000256" key="2">
    <source>
        <dbReference type="ARBA" id="ARBA00022763"/>
    </source>
</evidence>
<keyword evidence="2" id="KW-0227">DNA damage</keyword>
<keyword evidence="8" id="KW-1185">Reference proteome</keyword>
<dbReference type="InterPro" id="IPR041247">
    <property type="entry name" value="Rad52_fam"/>
</dbReference>
<accession>A0A0B6X279</accession>
<feature type="compositionally biased region" description="Basic and acidic residues" evidence="5">
    <location>
        <begin position="116"/>
        <end position="128"/>
    </location>
</feature>
<feature type="domain" description="SWIM-type" evidence="6">
    <location>
        <begin position="50"/>
        <end position="90"/>
    </location>
</feature>
<dbReference type="PROSITE" id="PS50966">
    <property type="entry name" value="ZF_SWIM"/>
    <property type="match status" value="1"/>
</dbReference>
<evidence type="ECO:0000256" key="1">
    <source>
        <dbReference type="ARBA" id="ARBA00006638"/>
    </source>
</evidence>
<keyword evidence="3" id="KW-0234">DNA repair</keyword>
<dbReference type="InterPro" id="IPR037489">
    <property type="entry name" value="RAD52-like"/>
</dbReference>
<evidence type="ECO:0000313" key="8">
    <source>
        <dbReference type="Proteomes" id="UP000031518"/>
    </source>
</evidence>
<dbReference type="Pfam" id="PF04098">
    <property type="entry name" value="Rad52_Rad22"/>
    <property type="match status" value="1"/>
</dbReference>
<keyword evidence="4" id="KW-0479">Metal-binding</keyword>
<reference evidence="7 8" key="2">
    <citation type="submission" date="2015-01" db="EMBL/GenBank/DDBJ databases">
        <title>Complete genome sequence of Pyrinomonas methylaliphatogenes type strain K22T.</title>
        <authorList>
            <person name="Lee K.C.Y."/>
            <person name="Power J.F."/>
            <person name="Dunfield P.F."/>
            <person name="Morgan X.C."/>
            <person name="Huttenhower C."/>
            <person name="Stott M.B."/>
        </authorList>
    </citation>
    <scope>NUCLEOTIDE SEQUENCE [LARGE SCALE GENOMIC DNA]</scope>
    <source>
        <strain evidence="7 8">K22</strain>
    </source>
</reference>
<dbReference type="Gene3D" id="3.30.390.80">
    <property type="entry name" value="DNA repair protein Rad52/59/22"/>
    <property type="match status" value="1"/>
</dbReference>
<dbReference type="InterPro" id="IPR007527">
    <property type="entry name" value="Znf_SWIM"/>
</dbReference>
<dbReference type="GO" id="GO:0003677">
    <property type="term" value="F:DNA binding"/>
    <property type="evidence" value="ECO:0007669"/>
    <property type="project" value="InterPro"/>
</dbReference>
<evidence type="ECO:0000259" key="6">
    <source>
        <dbReference type="PROSITE" id="PS50966"/>
    </source>
</evidence>
<reference evidence="7 8" key="1">
    <citation type="submission" date="2013-12" db="EMBL/GenBank/DDBJ databases">
        <authorList>
            <person name="Stott M."/>
        </authorList>
    </citation>
    <scope>NUCLEOTIDE SEQUENCE [LARGE SCALE GENOMIC DNA]</scope>
    <source>
        <strain evidence="7 8">K22</strain>
    </source>
</reference>